<dbReference type="Proteomes" id="UP000692954">
    <property type="component" value="Unassembled WGS sequence"/>
</dbReference>
<proteinExistence type="predicted"/>
<dbReference type="EMBL" id="CAJJDN010000026">
    <property type="protein sequence ID" value="CAD8070028.1"/>
    <property type="molecule type" value="Genomic_DNA"/>
</dbReference>
<evidence type="ECO:0000313" key="1">
    <source>
        <dbReference type="EMBL" id="CAD8070028.1"/>
    </source>
</evidence>
<name>A0A8S1LP44_9CILI</name>
<reference evidence="1" key="1">
    <citation type="submission" date="2021-01" db="EMBL/GenBank/DDBJ databases">
        <authorList>
            <consortium name="Genoscope - CEA"/>
            <person name="William W."/>
        </authorList>
    </citation>
    <scope>NUCLEOTIDE SEQUENCE</scope>
</reference>
<gene>
    <name evidence="1" type="ORF">PSON_ATCC_30995.1.T0260180</name>
</gene>
<sequence length="73" mass="8721">MKKLWIVEIYYSYLSQRKLSKIYQKFKQTIILAESLSKQQDKDFLKFLINIILKQKSHIVTQSAVNSRKIDIS</sequence>
<protein>
    <submittedName>
        <fullName evidence="1">Uncharacterized protein</fullName>
    </submittedName>
</protein>
<organism evidence="1 2">
    <name type="scientific">Paramecium sonneborni</name>
    <dbReference type="NCBI Taxonomy" id="65129"/>
    <lineage>
        <taxon>Eukaryota</taxon>
        <taxon>Sar</taxon>
        <taxon>Alveolata</taxon>
        <taxon>Ciliophora</taxon>
        <taxon>Intramacronucleata</taxon>
        <taxon>Oligohymenophorea</taxon>
        <taxon>Peniculida</taxon>
        <taxon>Parameciidae</taxon>
        <taxon>Paramecium</taxon>
    </lineage>
</organism>
<dbReference type="AlphaFoldDB" id="A0A8S1LP44"/>
<accession>A0A8S1LP44</accession>
<keyword evidence="2" id="KW-1185">Reference proteome</keyword>
<comment type="caution">
    <text evidence="1">The sequence shown here is derived from an EMBL/GenBank/DDBJ whole genome shotgun (WGS) entry which is preliminary data.</text>
</comment>
<evidence type="ECO:0000313" key="2">
    <source>
        <dbReference type="Proteomes" id="UP000692954"/>
    </source>
</evidence>